<feature type="domain" description="ABC transporter" evidence="13">
    <location>
        <begin position="986"/>
        <end position="1223"/>
    </location>
</feature>
<feature type="transmembrane region" description="Helical" evidence="12">
    <location>
        <begin position="253"/>
        <end position="275"/>
    </location>
</feature>
<accession>A0AB32W9H1</accession>
<dbReference type="GO" id="GO:0010329">
    <property type="term" value="F:auxin efflux transmembrane transporter activity"/>
    <property type="evidence" value="ECO:0007669"/>
    <property type="project" value="UniProtKB-ARBA"/>
</dbReference>
<dbReference type="GeneID" id="18603781"/>
<dbReference type="InterPro" id="IPR003439">
    <property type="entry name" value="ABC_transporter-like_ATP-bd"/>
</dbReference>
<feature type="region of interest" description="Disordered" evidence="11">
    <location>
        <begin position="622"/>
        <end position="642"/>
    </location>
</feature>
<dbReference type="Gene3D" id="3.40.50.300">
    <property type="entry name" value="P-loop containing nucleotide triphosphate hydrolases"/>
    <property type="match status" value="2"/>
</dbReference>
<dbReference type="RefSeq" id="XP_017974637.1">
    <property type="nucleotide sequence ID" value="XM_018119148.1"/>
</dbReference>
<keyword evidence="6" id="KW-0547">Nucleotide-binding</keyword>
<evidence type="ECO:0000256" key="10">
    <source>
        <dbReference type="ARBA" id="ARBA00023180"/>
    </source>
</evidence>
<dbReference type="SMART" id="SM00382">
    <property type="entry name" value="AAA"/>
    <property type="match status" value="2"/>
</dbReference>
<dbReference type="Gene3D" id="1.20.1560.10">
    <property type="entry name" value="ABC transporter type 1, transmembrane domain"/>
    <property type="match status" value="1"/>
</dbReference>
<organism evidence="15 16">
    <name type="scientific">Theobroma cacao</name>
    <name type="common">Cacao</name>
    <name type="synonym">Cocoa</name>
    <dbReference type="NCBI Taxonomy" id="3641"/>
    <lineage>
        <taxon>Eukaryota</taxon>
        <taxon>Viridiplantae</taxon>
        <taxon>Streptophyta</taxon>
        <taxon>Embryophyta</taxon>
        <taxon>Tracheophyta</taxon>
        <taxon>Spermatophyta</taxon>
        <taxon>Magnoliopsida</taxon>
        <taxon>eudicotyledons</taxon>
        <taxon>Gunneridae</taxon>
        <taxon>Pentapetalae</taxon>
        <taxon>rosids</taxon>
        <taxon>malvids</taxon>
        <taxon>Malvales</taxon>
        <taxon>Malvaceae</taxon>
        <taxon>Byttnerioideae</taxon>
        <taxon>Theobroma</taxon>
    </lineage>
</organism>
<evidence type="ECO:0000259" key="14">
    <source>
        <dbReference type="PROSITE" id="PS50929"/>
    </source>
</evidence>
<dbReference type="GO" id="GO:0010328">
    <property type="term" value="F:auxin influx transmembrane transporter activity"/>
    <property type="evidence" value="ECO:0007669"/>
    <property type="project" value="UniProtKB-ARBA"/>
</dbReference>
<evidence type="ECO:0000256" key="12">
    <source>
        <dbReference type="SAM" id="Phobius"/>
    </source>
</evidence>
<feature type="transmembrane region" description="Helical" evidence="12">
    <location>
        <begin position="26"/>
        <end position="50"/>
    </location>
</feature>
<sequence length="1231" mass="133555">MTKEKQQSTSIITYYKLFSFADSLDYLLMFLGSISAIGNGFCMPVMTIFFGELIDSIGKSLTTTTAVHEVTEVSLKFVYLALASAVASFFQVASWMVTGERQAARIRSLYLKTILRQDIGFFDDAINTGEVIGRLSGDTILIQDAIGEKVGSFIQQMAAFSGGFVVAFIRGWLLTLVLLSSIPPLVISGAILHKLVGKHASCEQTAYSLAATVAEETIGSIRTVASFTGEKQAIARYNKSLSKAYKSGVQESLAAGLGFGTLMCILFCTYGFAFWFGGKMILEKGYSAGDVINVIFAVVISSLSLGLASPCLSAFAAGQAAAFKMFEAINRKPKIDAYDTKGRKMDNILGEVELRDVYFSYPARPKELILKGFSLSIPSGRTAALVGYSGCGKSTVISLIERFYDPQAGKVLIDGFNLKEFQVRWIRQKIGLVSQEPVLFASSIRDNIAYGRDDATSEDIAAAAVVANAANFICKLPEGLDTMVGEHGIQLSGGQKQRIAIARAILKDPRILLLDEATSALDAESERSVQEALDRAMINRTVLIVAHRLSTVRNADLIAVIEQGKIVEKGTHEELLKDRKGLYTQLLSLQDIGKEMNQNRLHDSDIGPRMFSAPLSVFPGISHSKKSQPKLPNVPASEASEKPREVPLPLSRLAYLNSPEIPVLFLGAILAVANGVIWPIFGSVLSSVIKTFYEPAEELKKDSIFWALMFVVLGFASLLANSLSTYFFAVAGCKLIQRVRSMCFEKVVNMDIGWFDEADHSSGAIGTRLSTDAVSVRRVVGDALALLAQSTATAVAGLVIAFEANWQLALLILGLLPLIGISGYAQLKSMKGFSANAKKMYEEASQVANEAVGSIRTVASFCAEKKVVQQYEQKCQYPLKAGMRHGLISGIGYGISSFFLYFAYALSFCVGAHLVHHGRTTFHEVFRVFFALSASAMGISQSNSLAANASKAKISAASVFEILDQKSKIDPSQNCGRILKRVKGDIEFQYVKFGYPSRPEIQVLRDFCLTIRSGMTVALVGESGSGKSTVLSLLQRFYEPDSGRIKLDGINIRRLQLKWLRQQMGLVSQEPVLFNDSIRANIAYGKEGNATEAELIAAAKLANAHNFISSLQQGYNTRVGEGGIHLSGGQKQRVAIARAIVKAPMILLLDEATSALDAESERAVQDAVNRVMVKRTTLVVSHRLSSIKGADLIGVVRNGGIVEKGRHERLINIKGGFYASLVAPCTRASSR</sequence>
<evidence type="ECO:0000256" key="11">
    <source>
        <dbReference type="SAM" id="MobiDB-lite"/>
    </source>
</evidence>
<feature type="domain" description="ABC transmembrane type-1" evidence="14">
    <location>
        <begin position="30"/>
        <end position="317"/>
    </location>
</feature>
<dbReference type="PANTHER" id="PTHR43394:SF16">
    <property type="entry name" value="ABC TRANSPORTER B FAMILY MEMBER 4-LIKE ISOFORM X1"/>
    <property type="match status" value="1"/>
</dbReference>
<gene>
    <name evidence="16" type="primary">LOC18603781</name>
</gene>
<dbReference type="GO" id="GO:0016887">
    <property type="term" value="F:ATP hydrolysis activity"/>
    <property type="evidence" value="ECO:0007669"/>
    <property type="project" value="InterPro"/>
</dbReference>
<dbReference type="Pfam" id="PF00005">
    <property type="entry name" value="ABC_tran"/>
    <property type="match status" value="2"/>
</dbReference>
<evidence type="ECO:0000256" key="9">
    <source>
        <dbReference type="ARBA" id="ARBA00023136"/>
    </source>
</evidence>
<dbReference type="AlphaFoldDB" id="A0AB32W9H1"/>
<dbReference type="FunFam" id="3.40.50.300:FF:000066">
    <property type="entry name" value="ABC transporter B family member 1"/>
    <property type="match status" value="2"/>
</dbReference>
<evidence type="ECO:0000256" key="4">
    <source>
        <dbReference type="ARBA" id="ARBA00022692"/>
    </source>
</evidence>
<dbReference type="PROSITE" id="PS50893">
    <property type="entry name" value="ABC_TRANSPORTER_2"/>
    <property type="match status" value="2"/>
</dbReference>
<feature type="transmembrane region" description="Helical" evidence="12">
    <location>
        <begin position="704"/>
        <end position="732"/>
    </location>
</feature>
<dbReference type="InterPro" id="IPR011527">
    <property type="entry name" value="ABC1_TM_dom"/>
</dbReference>
<keyword evidence="3" id="KW-0813">Transport</keyword>
<reference evidence="16" key="2">
    <citation type="submission" date="2025-08" db="UniProtKB">
        <authorList>
            <consortium name="RefSeq"/>
        </authorList>
    </citation>
    <scope>IDENTIFICATION</scope>
</reference>
<evidence type="ECO:0000256" key="8">
    <source>
        <dbReference type="ARBA" id="ARBA00022989"/>
    </source>
</evidence>
<dbReference type="FunFam" id="1.20.1560.10:FF:000009">
    <property type="entry name" value="ABC transporter B family member 1"/>
    <property type="match status" value="1"/>
</dbReference>
<evidence type="ECO:0000313" key="16">
    <source>
        <dbReference type="RefSeq" id="XP_017974637.1"/>
    </source>
</evidence>
<dbReference type="PROSITE" id="PS50929">
    <property type="entry name" value="ABC_TM1F"/>
    <property type="match status" value="2"/>
</dbReference>
<dbReference type="Gramene" id="Tc04v2_t025860.1">
    <property type="protein sequence ID" value="Tc04v2_p025860.1"/>
    <property type="gene ID" value="Tc04v2_g025860"/>
</dbReference>
<keyword evidence="9 12" id="KW-0472">Membrane</keyword>
<dbReference type="GO" id="GO:0005886">
    <property type="term" value="C:plasma membrane"/>
    <property type="evidence" value="ECO:0007669"/>
    <property type="project" value="UniProtKB-SubCell"/>
</dbReference>
<dbReference type="Proteomes" id="UP000694886">
    <property type="component" value="Chromosome 4"/>
</dbReference>
<evidence type="ECO:0000256" key="1">
    <source>
        <dbReference type="ARBA" id="ARBA00004651"/>
    </source>
</evidence>
<feature type="transmembrane region" description="Helical" evidence="12">
    <location>
        <begin position="661"/>
        <end position="684"/>
    </location>
</feature>
<dbReference type="CDD" id="cd18577">
    <property type="entry name" value="ABC_6TM_Pgp_ABCB1_D1_like"/>
    <property type="match status" value="1"/>
</dbReference>
<evidence type="ECO:0000313" key="15">
    <source>
        <dbReference type="Proteomes" id="UP000694886"/>
    </source>
</evidence>
<keyword evidence="7" id="KW-0067">ATP-binding</keyword>
<evidence type="ECO:0000259" key="13">
    <source>
        <dbReference type="PROSITE" id="PS50893"/>
    </source>
</evidence>
<dbReference type="InterPro" id="IPR017871">
    <property type="entry name" value="ABC_transporter-like_CS"/>
</dbReference>
<keyword evidence="5" id="KW-0677">Repeat</keyword>
<keyword evidence="10" id="KW-0325">Glycoprotein</keyword>
<name>A0AB32W9H1_THECC</name>
<dbReference type="PANTHER" id="PTHR43394">
    <property type="entry name" value="ATP-DEPENDENT PERMEASE MDL1, MITOCHONDRIAL"/>
    <property type="match status" value="1"/>
</dbReference>
<evidence type="ECO:0000256" key="3">
    <source>
        <dbReference type="ARBA" id="ARBA00022448"/>
    </source>
</evidence>
<dbReference type="SUPFAM" id="SSF52540">
    <property type="entry name" value="P-loop containing nucleoside triphosphate hydrolases"/>
    <property type="match status" value="2"/>
</dbReference>
<dbReference type="FunFam" id="1.20.1560.10:FF:000044">
    <property type="entry name" value="ABC transporter B family member 9"/>
    <property type="match status" value="1"/>
</dbReference>
<feature type="transmembrane region" description="Helical" evidence="12">
    <location>
        <begin position="808"/>
        <end position="827"/>
    </location>
</feature>
<protein>
    <submittedName>
        <fullName evidence="16">ABC transporter B family member 4</fullName>
    </submittedName>
</protein>
<feature type="transmembrane region" description="Helical" evidence="12">
    <location>
        <begin position="783"/>
        <end position="802"/>
    </location>
</feature>
<evidence type="ECO:0000256" key="7">
    <source>
        <dbReference type="ARBA" id="ARBA00022840"/>
    </source>
</evidence>
<feature type="domain" description="ABC transmembrane type-1" evidence="14">
    <location>
        <begin position="665"/>
        <end position="951"/>
    </location>
</feature>
<dbReference type="Pfam" id="PF00664">
    <property type="entry name" value="ABC_membrane"/>
    <property type="match status" value="2"/>
</dbReference>
<dbReference type="CDD" id="cd18578">
    <property type="entry name" value="ABC_6TM_Pgp_ABCB1_D2_like"/>
    <property type="match status" value="1"/>
</dbReference>
<dbReference type="InterPro" id="IPR027417">
    <property type="entry name" value="P-loop_NTPase"/>
</dbReference>
<dbReference type="InterPro" id="IPR039421">
    <property type="entry name" value="Type_1_exporter"/>
</dbReference>
<keyword evidence="8 12" id="KW-1133">Transmembrane helix</keyword>
<dbReference type="InterPro" id="IPR003593">
    <property type="entry name" value="AAA+_ATPase"/>
</dbReference>
<feature type="transmembrane region" description="Helical" evidence="12">
    <location>
        <begin position="886"/>
        <end position="906"/>
    </location>
</feature>
<dbReference type="KEGG" id="tcc:18603781"/>
<dbReference type="GO" id="GO:0140359">
    <property type="term" value="F:ABC-type transporter activity"/>
    <property type="evidence" value="ECO:0007669"/>
    <property type="project" value="InterPro"/>
</dbReference>
<proteinExistence type="inferred from homology"/>
<dbReference type="GO" id="GO:0005524">
    <property type="term" value="F:ATP binding"/>
    <property type="evidence" value="ECO:0007669"/>
    <property type="project" value="UniProtKB-KW"/>
</dbReference>
<feature type="domain" description="ABC transporter" evidence="13">
    <location>
        <begin position="352"/>
        <end position="588"/>
    </location>
</feature>
<dbReference type="InterPro" id="IPR036640">
    <property type="entry name" value="ABC1_TM_sf"/>
</dbReference>
<evidence type="ECO:0000256" key="5">
    <source>
        <dbReference type="ARBA" id="ARBA00022737"/>
    </source>
</evidence>
<dbReference type="SUPFAM" id="SSF90123">
    <property type="entry name" value="ABC transporter transmembrane region"/>
    <property type="match status" value="2"/>
</dbReference>
<comment type="similarity">
    <text evidence="2">Belongs to the ABC transporter superfamily. ABCB family. Multidrug resistance exporter (TC 3.A.1.201) subfamily.</text>
</comment>
<evidence type="ECO:0000256" key="6">
    <source>
        <dbReference type="ARBA" id="ARBA00022741"/>
    </source>
</evidence>
<dbReference type="PROSITE" id="PS00211">
    <property type="entry name" value="ABC_TRANSPORTER_1"/>
    <property type="match status" value="2"/>
</dbReference>
<feature type="transmembrane region" description="Helical" evidence="12">
    <location>
        <begin position="295"/>
        <end position="323"/>
    </location>
</feature>
<evidence type="ECO:0000256" key="2">
    <source>
        <dbReference type="ARBA" id="ARBA00007577"/>
    </source>
</evidence>
<keyword evidence="4 12" id="KW-0812">Transmembrane</keyword>
<comment type="subcellular location">
    <subcellularLocation>
        <location evidence="1">Cell membrane</location>
        <topology evidence="1">Multi-pass membrane protein</topology>
    </subcellularLocation>
</comment>
<dbReference type="CDD" id="cd03249">
    <property type="entry name" value="ABC_MTABC3_MDL1_MDL2"/>
    <property type="match status" value="2"/>
</dbReference>
<feature type="transmembrane region" description="Helical" evidence="12">
    <location>
        <begin position="77"/>
        <end position="97"/>
    </location>
</feature>
<reference evidence="15" key="1">
    <citation type="journal article" date="1997" name="Nucleic Acids Res.">
        <title>tRNAscan-SE: a program for improved detection of transfer RNA genes in genomic sequence.</title>
        <authorList>
            <person name="Lowe T.M."/>
            <person name="Eddy S.R."/>
        </authorList>
    </citation>
    <scope>NUCLEOTIDE SEQUENCE [LARGE SCALE GENOMIC DNA]</scope>
    <source>
        <strain evidence="15">r\B97-61/B2</strain>
    </source>
</reference>